<dbReference type="HOGENOM" id="CLU_022712_0_0_5"/>
<dbReference type="Proteomes" id="UP000000321">
    <property type="component" value="Unassembled WGS sequence"/>
</dbReference>
<feature type="compositionally biased region" description="Low complexity" evidence="1">
    <location>
        <begin position="1"/>
        <end position="12"/>
    </location>
</feature>
<feature type="region of interest" description="Disordered" evidence="1">
    <location>
        <begin position="1"/>
        <end position="38"/>
    </location>
</feature>
<protein>
    <recommendedName>
        <fullName evidence="4">Tetratricopeptide repeat protein</fullName>
    </recommendedName>
</protein>
<dbReference type="AlphaFoldDB" id="Q1YMU8"/>
<dbReference type="SUPFAM" id="SSF48452">
    <property type="entry name" value="TPR-like"/>
    <property type="match status" value="1"/>
</dbReference>
<keyword evidence="3" id="KW-1185">Reference proteome</keyword>
<reference evidence="2 3" key="1">
    <citation type="journal article" date="2008" name="Appl. Environ. Microbiol.">
        <title>Genomic insights into Mn(II) oxidation by the marine alphaproteobacterium Aurantimonas sp. strain SI85-9A1.</title>
        <authorList>
            <person name="Dick G.J."/>
            <person name="Podell S."/>
            <person name="Johnson H.A."/>
            <person name="Rivera-Espinoza Y."/>
            <person name="Bernier-Latmani R."/>
            <person name="McCarthy J.K."/>
            <person name="Torpey J.W."/>
            <person name="Clement B.G."/>
            <person name="Gaasterland T."/>
            <person name="Tebo B.M."/>
        </authorList>
    </citation>
    <scope>NUCLEOTIDE SEQUENCE [LARGE SCALE GENOMIC DNA]</scope>
    <source>
        <strain evidence="2 3">SI85-9A1</strain>
    </source>
</reference>
<dbReference type="InterPro" id="IPR011990">
    <property type="entry name" value="TPR-like_helical_dom_sf"/>
</dbReference>
<evidence type="ECO:0000313" key="3">
    <source>
        <dbReference type="Proteomes" id="UP000000321"/>
    </source>
</evidence>
<dbReference type="Gene3D" id="1.25.40.10">
    <property type="entry name" value="Tetratricopeptide repeat domain"/>
    <property type="match status" value="1"/>
</dbReference>
<evidence type="ECO:0000256" key="1">
    <source>
        <dbReference type="SAM" id="MobiDB-lite"/>
    </source>
</evidence>
<evidence type="ECO:0000313" key="2">
    <source>
        <dbReference type="EMBL" id="EAS51283.1"/>
    </source>
</evidence>
<name>Q1YMU8_AURMS</name>
<feature type="region of interest" description="Disordered" evidence="1">
    <location>
        <begin position="458"/>
        <end position="480"/>
    </location>
</feature>
<comment type="caution">
    <text evidence="2">The sequence shown here is derived from an EMBL/GenBank/DDBJ whole genome shotgun (WGS) entry which is preliminary data.</text>
</comment>
<proteinExistence type="predicted"/>
<dbReference type="BioCyc" id="AURANTIMONAS:SI859A1_02098-MONOMER"/>
<accession>Q1YMU8</accession>
<sequence>MPPAATTGAPADATHRNRPAFSIDGGVDAQTGSGDRSGIDESALRYYAEQRNLERVGAEIRRLKTLYPAWTPPADLFAPKSDVDEQPLWDLFAAGRFAEVRSRIATYQAQHPTYRPSADLATKLDDADARQRIKTAFEAGDWSSSLAAARERPSLLVCAEMDVLWQVGEAFARSGDLARAFDLYGYVLTTCDNPGERLATMQKAALLLPQKGVDALITFGGTLANGSREFDGIRFQKLRAQIGEAIAAGQKRSRVSANDLQAYERFAKATLSAEDASLLGWYHYNLQRFDMAKEWFSLASDIKPNPKHLEGYVLSLRNLDELDTAEDLAYREYEDSPELAKIYVELVADRMNDPAVAADLSVADLGRFQTVVEDTRSALGAQTLGWHLLEDEKIHEAGTWFEKSVDWDVTEEGVLGLAVVASRTKNNAGLKQIKARYGDEFATLAEIEEYAPPARVVSYRPGRSAAPPSRGTRRARSGGGDKLMRQANQQFQAGDYNGALATLNKREARSGKSYGAEVLKGWVNIKLRRWDEADRIFRNQDKKRSTRDTRFGIGAVANSKYGMWPEDQNNCKVRFKC</sequence>
<organism evidence="2 3">
    <name type="scientific">Aurantimonas manganoxydans (strain ATCC BAA-1229 / DSM 21871 / SI85-9A1)</name>
    <dbReference type="NCBI Taxonomy" id="287752"/>
    <lineage>
        <taxon>Bacteria</taxon>
        <taxon>Pseudomonadati</taxon>
        <taxon>Pseudomonadota</taxon>
        <taxon>Alphaproteobacteria</taxon>
        <taxon>Hyphomicrobiales</taxon>
        <taxon>Aurantimonadaceae</taxon>
        <taxon>Aurantimonas</taxon>
    </lineage>
</organism>
<dbReference type="EMBL" id="AAPJ01000001">
    <property type="protein sequence ID" value="EAS51283.1"/>
    <property type="molecule type" value="Genomic_DNA"/>
</dbReference>
<gene>
    <name evidence="2" type="ORF">SI859A1_02098</name>
</gene>
<evidence type="ECO:0008006" key="4">
    <source>
        <dbReference type="Google" id="ProtNLM"/>
    </source>
</evidence>